<dbReference type="Gene3D" id="1.10.510.10">
    <property type="entry name" value="Transferase(Phosphotransferase) domain 1"/>
    <property type="match status" value="1"/>
</dbReference>
<dbReference type="EMBL" id="JAQNDO010000001">
    <property type="protein sequence ID" value="MDC0744793.1"/>
    <property type="molecule type" value="Genomic_DNA"/>
</dbReference>
<dbReference type="PANTHER" id="PTHR43289:SF30">
    <property type="entry name" value="NON-SPECIFIC SERINE_THREONINE PROTEIN KINASE"/>
    <property type="match status" value="1"/>
</dbReference>
<dbReference type="Proteomes" id="UP001221411">
    <property type="component" value="Unassembled WGS sequence"/>
</dbReference>
<dbReference type="InterPro" id="IPR011009">
    <property type="entry name" value="Kinase-like_dom_sf"/>
</dbReference>
<dbReference type="SMART" id="SM00220">
    <property type="entry name" value="S_TKc"/>
    <property type="match status" value="1"/>
</dbReference>
<dbReference type="Pfam" id="PF00069">
    <property type="entry name" value="Pkinase"/>
    <property type="match status" value="1"/>
</dbReference>
<gene>
    <name evidence="10" type="ORF">POL67_25905</name>
</gene>
<feature type="region of interest" description="Disordered" evidence="7">
    <location>
        <begin position="330"/>
        <end position="352"/>
    </location>
</feature>
<dbReference type="InterPro" id="IPR029787">
    <property type="entry name" value="Nucleotide_cyclase"/>
</dbReference>
<keyword evidence="5 6" id="KW-0067">ATP-binding</keyword>
<dbReference type="InterPro" id="IPR017441">
    <property type="entry name" value="Protein_kinase_ATP_BS"/>
</dbReference>
<dbReference type="SUPFAM" id="SSF56112">
    <property type="entry name" value="Protein kinase-like (PK-like)"/>
    <property type="match status" value="1"/>
</dbReference>
<dbReference type="InterPro" id="IPR001054">
    <property type="entry name" value="A/G_cyclase"/>
</dbReference>
<dbReference type="PANTHER" id="PTHR43289">
    <property type="entry name" value="MITOGEN-ACTIVATED PROTEIN KINASE KINASE KINASE 20-RELATED"/>
    <property type="match status" value="1"/>
</dbReference>
<dbReference type="PROSITE" id="PS50125">
    <property type="entry name" value="GUANYLATE_CYCLASE_2"/>
    <property type="match status" value="1"/>
</dbReference>
<feature type="binding site" evidence="6">
    <location>
        <position position="70"/>
    </location>
    <ligand>
        <name>ATP</name>
        <dbReference type="ChEBI" id="CHEBI:30616"/>
    </ligand>
</feature>
<accession>A0ABT5ESJ8</accession>
<evidence type="ECO:0000256" key="2">
    <source>
        <dbReference type="ARBA" id="ARBA00022679"/>
    </source>
</evidence>
<evidence type="ECO:0000259" key="9">
    <source>
        <dbReference type="PROSITE" id="PS50125"/>
    </source>
</evidence>
<dbReference type="PROSITE" id="PS00108">
    <property type="entry name" value="PROTEIN_KINASE_ST"/>
    <property type="match status" value="1"/>
</dbReference>
<evidence type="ECO:0000256" key="4">
    <source>
        <dbReference type="ARBA" id="ARBA00022777"/>
    </source>
</evidence>
<evidence type="ECO:0000313" key="11">
    <source>
        <dbReference type="Proteomes" id="UP001221411"/>
    </source>
</evidence>
<comment type="subcellular location">
    <subcellularLocation>
        <location evidence="1">Membrane</location>
        <topology evidence="1">Single-pass membrane protein</topology>
    </subcellularLocation>
</comment>
<dbReference type="InterPro" id="IPR008271">
    <property type="entry name" value="Ser/Thr_kinase_AS"/>
</dbReference>
<dbReference type="PROSITE" id="PS00107">
    <property type="entry name" value="PROTEIN_KINASE_ATP"/>
    <property type="match status" value="1"/>
</dbReference>
<name>A0ABT5ESJ8_9BACT</name>
<evidence type="ECO:0000259" key="8">
    <source>
        <dbReference type="PROSITE" id="PS50011"/>
    </source>
</evidence>
<comment type="caution">
    <text evidence="10">The sequence shown here is derived from an EMBL/GenBank/DDBJ whole genome shotgun (WGS) entry which is preliminary data.</text>
</comment>
<evidence type="ECO:0000256" key="3">
    <source>
        <dbReference type="ARBA" id="ARBA00022741"/>
    </source>
</evidence>
<dbReference type="InterPro" id="IPR000719">
    <property type="entry name" value="Prot_kinase_dom"/>
</dbReference>
<keyword evidence="11" id="KW-1185">Reference proteome</keyword>
<dbReference type="SUPFAM" id="SSF55073">
    <property type="entry name" value="Nucleotide cyclase"/>
    <property type="match status" value="1"/>
</dbReference>
<dbReference type="Pfam" id="PF00211">
    <property type="entry name" value="Guanylate_cyc"/>
    <property type="match status" value="1"/>
</dbReference>
<evidence type="ECO:0000256" key="6">
    <source>
        <dbReference type="PROSITE-ProRule" id="PRU10141"/>
    </source>
</evidence>
<dbReference type="CDD" id="cd14014">
    <property type="entry name" value="STKc_PknB_like"/>
    <property type="match status" value="1"/>
</dbReference>
<evidence type="ECO:0000313" key="10">
    <source>
        <dbReference type="EMBL" id="MDC0744793.1"/>
    </source>
</evidence>
<dbReference type="RefSeq" id="WP_271921697.1">
    <property type="nucleotide sequence ID" value="NZ_JAQNDO010000001.1"/>
</dbReference>
<keyword evidence="3 6" id="KW-0547">Nucleotide-binding</keyword>
<sequence>MTPKRVSASQLEVEPPYPPLTLLERVPGPTIGAGSLFQGRYEIVSKLGKGGFGTVYKARQVATSQLVAVKVMHAGMADDHDRRVARFQREIRLCARLHHPNIVRLIDSGRTAKGLLYTVFEFVPGENLADLLAREGPLDPREARHLMLQVLDALSCAHAQGVVHRDIKPANIMVVPTGARRNAMVLDFGIGALVDAMAGPCPSRTATPQEVLCTPEYAAPEQIEATRPTPRSDLYAWGLVFLESLTGKPVITGGSLQEVLFKQMSSTPPPIPRPLWGHPLGELLQQATVKDVRKRNVDAEGLFWKLQACDVHALRRESFLASAAGHAQQPATTLPLRPRSQGHGLALVPSRHSPKAERRQLTALCYGLTALGPGPASIDIEEVEELISREQVRCADLVRHHHGRFAGALGEEVLSYFGCNAGPEEGALAAGRAALELLARVRSQSHRLEAERGIRLEIRIGLHTGLVGNRDMRGPAYALGTTPGIAARLSALAAADTIVLSSTTSRLLEAHFALVRGGALPVEGLDRPVEVFLLRGEQTGC</sequence>
<evidence type="ECO:0000256" key="1">
    <source>
        <dbReference type="ARBA" id="ARBA00004167"/>
    </source>
</evidence>
<dbReference type="Gene3D" id="3.30.70.1230">
    <property type="entry name" value="Nucleotide cyclase"/>
    <property type="match status" value="1"/>
</dbReference>
<feature type="domain" description="Protein kinase" evidence="8">
    <location>
        <begin position="41"/>
        <end position="320"/>
    </location>
</feature>
<dbReference type="GO" id="GO:0016301">
    <property type="term" value="F:kinase activity"/>
    <property type="evidence" value="ECO:0007669"/>
    <property type="project" value="UniProtKB-KW"/>
</dbReference>
<keyword evidence="2" id="KW-0808">Transferase</keyword>
<evidence type="ECO:0000256" key="5">
    <source>
        <dbReference type="ARBA" id="ARBA00022840"/>
    </source>
</evidence>
<keyword evidence="4 10" id="KW-0418">Kinase</keyword>
<protein>
    <submittedName>
        <fullName evidence="10">Protein kinase</fullName>
    </submittedName>
</protein>
<reference evidence="10 11" key="1">
    <citation type="submission" date="2022-11" db="EMBL/GenBank/DDBJ databases">
        <title>Minimal conservation of predation-associated metabolite biosynthetic gene clusters underscores biosynthetic potential of Myxococcota including descriptions for ten novel species: Archangium lansinium sp. nov., Myxococcus landrumus sp. nov., Nannocystis bai.</title>
        <authorList>
            <person name="Ahearne A."/>
            <person name="Stevens C."/>
            <person name="Dowd S."/>
        </authorList>
    </citation>
    <scope>NUCLEOTIDE SEQUENCE [LARGE SCALE GENOMIC DNA]</scope>
    <source>
        <strain evidence="10 11">RJM3</strain>
    </source>
</reference>
<feature type="domain" description="Guanylate cyclase" evidence="9">
    <location>
        <begin position="367"/>
        <end position="490"/>
    </location>
</feature>
<proteinExistence type="predicted"/>
<organism evidence="10 11">
    <name type="scientific">Polyangium mundeleinium</name>
    <dbReference type="NCBI Taxonomy" id="2995306"/>
    <lineage>
        <taxon>Bacteria</taxon>
        <taxon>Pseudomonadati</taxon>
        <taxon>Myxococcota</taxon>
        <taxon>Polyangia</taxon>
        <taxon>Polyangiales</taxon>
        <taxon>Polyangiaceae</taxon>
        <taxon>Polyangium</taxon>
    </lineage>
</organism>
<dbReference type="PROSITE" id="PS50011">
    <property type="entry name" value="PROTEIN_KINASE_DOM"/>
    <property type="match status" value="1"/>
</dbReference>
<evidence type="ECO:0000256" key="7">
    <source>
        <dbReference type="SAM" id="MobiDB-lite"/>
    </source>
</evidence>